<sequence length="485" mass="55207">MKKPPQPEPTLSEIDPEEQGARYGYERYCEQRAETERLTQRVKELEEQFETLSEKLRKLTRRTSETSSQPPSSDGPKKPKRDQQKSQRKRGPKYNHPGTTRHGFGWIDHSVLLDMQSCPICGGAVERQPQGTKRQQVAELVPELVEIWEYERPLYRCPACEWQGYQDLPLGCREGFSYGGRLSSVVGWLGYGGNLSWSKQRYVVESIFGIPMSQGSLAKLHQWFCEALQPAYEHWWSWIQQPGVRCVDETSYRLNGVNHWLWIATAPECCVLFFAPTRSSAEVNALLGGEFAGVLSSDCWSAYGPQSAAAKQKCWAHIERDLKALTISRFPENREFAQRILPIIQTARQAHRDYHWGQFSLGELQALRPIVEAELAHVLEHPPNGRWTADSQALSNRFRRYCSDWFTFLSQPEVNPDNNDAERGLRPVVIHRNVSGGARSEWGAQLVAMMVSFLESMRRQGENAVDQLFELLASSGCSPPVLLPG</sequence>
<feature type="domain" description="Transposase IS66 central" evidence="2">
    <location>
        <begin position="185"/>
        <end position="445"/>
    </location>
</feature>
<dbReference type="AlphaFoldDB" id="A0A1Z3HI19"/>
<proteinExistence type="predicted"/>
<dbReference type="Proteomes" id="UP000191901">
    <property type="component" value="Chromosome"/>
</dbReference>
<keyword evidence="5" id="KW-1185">Reference proteome</keyword>
<evidence type="ECO:0000256" key="1">
    <source>
        <dbReference type="SAM" id="MobiDB-lite"/>
    </source>
</evidence>
<dbReference type="STRING" id="1641165.XM38_12115"/>
<dbReference type="RefSeq" id="WP_080809482.1">
    <property type="nucleotide sequence ID" value="NZ_CP021983.2"/>
</dbReference>
<dbReference type="InterPro" id="IPR052344">
    <property type="entry name" value="Transposase-related"/>
</dbReference>
<name>A0A1Z3HI19_9CYAN</name>
<dbReference type="EMBL" id="CP021983">
    <property type="protein sequence ID" value="ASC69923.1"/>
    <property type="molecule type" value="Genomic_DNA"/>
</dbReference>
<dbReference type="Pfam" id="PF20042">
    <property type="entry name" value="DUF6444"/>
    <property type="match status" value="1"/>
</dbReference>
<dbReference type="PANTHER" id="PTHR33678">
    <property type="entry name" value="BLL1576 PROTEIN"/>
    <property type="match status" value="1"/>
</dbReference>
<dbReference type="Pfam" id="PF03050">
    <property type="entry name" value="DDE_Tnp_IS66"/>
    <property type="match status" value="1"/>
</dbReference>
<protein>
    <submittedName>
        <fullName evidence="4">Uncharacterized protein</fullName>
    </submittedName>
</protein>
<dbReference type="InterPro" id="IPR004291">
    <property type="entry name" value="Transposase_IS66_central"/>
</dbReference>
<evidence type="ECO:0000313" key="5">
    <source>
        <dbReference type="Proteomes" id="UP000191901"/>
    </source>
</evidence>
<reference evidence="4 5" key="1">
    <citation type="journal article" date="2016" name="Biochim. Biophys. Acta">
        <title>Characterization of red-shifted phycobilisomes isolated from the chlorophyll f-containing cyanobacterium Halomicronema hongdechloris.</title>
        <authorList>
            <person name="Li Y."/>
            <person name="Lin Y."/>
            <person name="Garvey C.J."/>
            <person name="Birch D."/>
            <person name="Corkery R.W."/>
            <person name="Loughlin P.C."/>
            <person name="Scheer H."/>
            <person name="Willows R.D."/>
            <person name="Chen M."/>
        </authorList>
    </citation>
    <scope>NUCLEOTIDE SEQUENCE [LARGE SCALE GENOMIC DNA]</scope>
    <source>
        <strain evidence="4 5">C2206</strain>
    </source>
</reference>
<accession>A0A1Z3HI19</accession>
<evidence type="ECO:0000259" key="2">
    <source>
        <dbReference type="Pfam" id="PF03050"/>
    </source>
</evidence>
<feature type="region of interest" description="Disordered" evidence="1">
    <location>
        <begin position="53"/>
        <end position="102"/>
    </location>
</feature>
<evidence type="ECO:0000313" key="4">
    <source>
        <dbReference type="EMBL" id="ASC69923.1"/>
    </source>
</evidence>
<evidence type="ECO:0000259" key="3">
    <source>
        <dbReference type="Pfam" id="PF20042"/>
    </source>
</evidence>
<feature type="region of interest" description="Disordered" evidence="1">
    <location>
        <begin position="1"/>
        <end position="25"/>
    </location>
</feature>
<dbReference type="InterPro" id="IPR045618">
    <property type="entry name" value="DUF6444"/>
</dbReference>
<organism evidence="4 5">
    <name type="scientific">Halomicronema hongdechloris C2206</name>
    <dbReference type="NCBI Taxonomy" id="1641165"/>
    <lineage>
        <taxon>Bacteria</taxon>
        <taxon>Bacillati</taxon>
        <taxon>Cyanobacteriota</taxon>
        <taxon>Cyanophyceae</taxon>
        <taxon>Nodosilineales</taxon>
        <taxon>Nodosilineaceae</taxon>
        <taxon>Halomicronema</taxon>
    </lineage>
</organism>
<dbReference type="NCBIfam" id="NF033517">
    <property type="entry name" value="transpos_IS66"/>
    <property type="match status" value="1"/>
</dbReference>
<dbReference type="KEGG" id="hhg:XM38_008530"/>
<gene>
    <name evidence="4" type="ORF">XM38_008530</name>
</gene>
<feature type="domain" description="DUF6444" evidence="3">
    <location>
        <begin position="29"/>
        <end position="101"/>
    </location>
</feature>
<dbReference type="OrthoDB" id="569763at2"/>
<feature type="compositionally biased region" description="Basic and acidic residues" evidence="1">
    <location>
        <begin position="75"/>
        <end position="85"/>
    </location>
</feature>
<dbReference type="PANTHER" id="PTHR33678:SF2">
    <property type="match status" value="1"/>
</dbReference>